<organism evidence="3 4">
    <name type="scientific">Trichoderma asperellum (strain ATCC 204424 / CBS 433.97 / NBRC 101777)</name>
    <dbReference type="NCBI Taxonomy" id="1042311"/>
    <lineage>
        <taxon>Eukaryota</taxon>
        <taxon>Fungi</taxon>
        <taxon>Dikarya</taxon>
        <taxon>Ascomycota</taxon>
        <taxon>Pezizomycotina</taxon>
        <taxon>Sordariomycetes</taxon>
        <taxon>Hypocreomycetidae</taxon>
        <taxon>Hypocreales</taxon>
        <taxon>Hypocreaceae</taxon>
        <taxon>Trichoderma</taxon>
    </lineage>
</organism>
<evidence type="ECO:0000313" key="4">
    <source>
        <dbReference type="Proteomes" id="UP000240493"/>
    </source>
</evidence>
<sequence>MWERGFSHSAAVVLVLVLILLPRSPTAGCGNSWSNSWSNSCSNGRSGSPHPYARAPQRQSRPHPIGRNEEKGFHRRGTLLKQDEVRLRSVREKQFPTLSAFNSGDKAAHAGQPDYIPT</sequence>
<evidence type="ECO:0008006" key="5">
    <source>
        <dbReference type="Google" id="ProtNLM"/>
    </source>
</evidence>
<evidence type="ECO:0000256" key="1">
    <source>
        <dbReference type="SAM" id="MobiDB-lite"/>
    </source>
</evidence>
<evidence type="ECO:0000256" key="2">
    <source>
        <dbReference type="SAM" id="SignalP"/>
    </source>
</evidence>
<feature type="compositionally biased region" description="Low complexity" evidence="1">
    <location>
        <begin position="29"/>
        <end position="48"/>
    </location>
</feature>
<evidence type="ECO:0000313" key="3">
    <source>
        <dbReference type="EMBL" id="PTB36028.1"/>
    </source>
</evidence>
<feature type="signal peptide" evidence="2">
    <location>
        <begin position="1"/>
        <end position="28"/>
    </location>
</feature>
<dbReference type="AlphaFoldDB" id="A0A2T3YTZ6"/>
<dbReference type="EMBL" id="KZ679272">
    <property type="protein sequence ID" value="PTB36028.1"/>
    <property type="molecule type" value="Genomic_DNA"/>
</dbReference>
<keyword evidence="2" id="KW-0732">Signal</keyword>
<accession>A0A2T3YTZ6</accession>
<dbReference type="Proteomes" id="UP000240493">
    <property type="component" value="Unassembled WGS sequence"/>
</dbReference>
<feature type="chain" id="PRO_5015781146" description="Secreted protein" evidence="2">
    <location>
        <begin position="29"/>
        <end position="118"/>
    </location>
</feature>
<gene>
    <name evidence="3" type="ORF">M441DRAFT_290810</name>
</gene>
<protein>
    <recommendedName>
        <fullName evidence="5">Secreted protein</fullName>
    </recommendedName>
</protein>
<proteinExistence type="predicted"/>
<name>A0A2T3YTZ6_TRIA4</name>
<feature type="region of interest" description="Disordered" evidence="1">
    <location>
        <begin position="29"/>
        <end position="77"/>
    </location>
</feature>
<reference evidence="3 4" key="1">
    <citation type="submission" date="2016-07" db="EMBL/GenBank/DDBJ databases">
        <title>Multiple horizontal gene transfer events from other fungi enriched the ability of initially mycotrophic Trichoderma (Ascomycota) to feed on dead plant biomass.</title>
        <authorList>
            <consortium name="DOE Joint Genome Institute"/>
            <person name="Aerts A."/>
            <person name="Atanasova L."/>
            <person name="Chenthamara K."/>
            <person name="Zhang J."/>
            <person name="Grujic M."/>
            <person name="Henrissat B."/>
            <person name="Kuo A."/>
            <person name="Salamov A."/>
            <person name="Lipzen A."/>
            <person name="Labutti K."/>
            <person name="Barry K."/>
            <person name="Miao Y."/>
            <person name="Rahimi M.J."/>
            <person name="Shen Q."/>
            <person name="Grigoriev I.V."/>
            <person name="Kubicek C.P."/>
            <person name="Druzhinina I.S."/>
        </authorList>
    </citation>
    <scope>NUCLEOTIDE SEQUENCE [LARGE SCALE GENOMIC DNA]</scope>
    <source>
        <strain evidence="3 4">CBS 433.97</strain>
    </source>
</reference>
<keyword evidence="4" id="KW-1185">Reference proteome</keyword>